<dbReference type="SUPFAM" id="SSF46911">
    <property type="entry name" value="Ribosomal protein S18"/>
    <property type="match status" value="1"/>
</dbReference>
<dbReference type="PANTHER" id="PTHR13479:SF40">
    <property type="entry name" value="SMALL RIBOSOMAL SUBUNIT PROTEIN BS18M"/>
    <property type="match status" value="1"/>
</dbReference>
<dbReference type="PRINTS" id="PR00974">
    <property type="entry name" value="RIBOSOMALS18"/>
</dbReference>
<evidence type="ECO:0000256" key="4">
    <source>
        <dbReference type="ARBA" id="ARBA00035264"/>
    </source>
</evidence>
<dbReference type="OrthoDB" id="21463at2759"/>
<accession>A0A8H6S5D2</accession>
<dbReference type="AlphaFoldDB" id="A0A8H6S5D2"/>
<dbReference type="Gene3D" id="4.10.640.10">
    <property type="entry name" value="Ribosomal protein S18"/>
    <property type="match status" value="1"/>
</dbReference>
<dbReference type="GO" id="GO:0006412">
    <property type="term" value="P:translation"/>
    <property type="evidence" value="ECO:0007669"/>
    <property type="project" value="InterPro"/>
</dbReference>
<dbReference type="Pfam" id="PF01084">
    <property type="entry name" value="Ribosomal_S18"/>
    <property type="match status" value="1"/>
</dbReference>
<proteinExistence type="inferred from homology"/>
<comment type="similarity">
    <text evidence="1 5">Belongs to the bacterial ribosomal protein bS18 family.</text>
</comment>
<evidence type="ECO:0000256" key="5">
    <source>
        <dbReference type="RuleBase" id="RU003910"/>
    </source>
</evidence>
<keyword evidence="7" id="KW-1185">Reference proteome</keyword>
<evidence type="ECO:0000313" key="6">
    <source>
        <dbReference type="EMBL" id="KAF7292361.1"/>
    </source>
</evidence>
<sequence length="165" mass="18803">MLILRRLFGSTALRHNHNQAAASKPMAPLAGVLRKVHQEQEELQEEVEANGPRIYKSFQPHSFIRPWDLSLAGKKLTPPRYARKPAIPPRTRDAREKDVFYNLGIDPLKLSLHPHVISAFLSEMAMIQPRRVTQLTSKSQRRVAKAIKRAKMMGVIPLHSRYVGT</sequence>
<name>A0A8H6S5D2_MYCCL</name>
<comment type="caution">
    <text evidence="6">The sequence shown here is derived from an EMBL/GenBank/DDBJ whole genome shotgun (WGS) entry which is preliminary data.</text>
</comment>
<protein>
    <recommendedName>
        <fullName evidence="4">Small ribosomal subunit protein bS18m</fullName>
    </recommendedName>
</protein>
<keyword evidence="2 5" id="KW-0689">Ribosomal protein</keyword>
<evidence type="ECO:0000256" key="2">
    <source>
        <dbReference type="ARBA" id="ARBA00022980"/>
    </source>
</evidence>
<dbReference type="GO" id="GO:0070181">
    <property type="term" value="F:small ribosomal subunit rRNA binding"/>
    <property type="evidence" value="ECO:0007669"/>
    <property type="project" value="TreeGrafter"/>
</dbReference>
<dbReference type="Proteomes" id="UP000613580">
    <property type="component" value="Unassembled WGS sequence"/>
</dbReference>
<reference evidence="6" key="1">
    <citation type="submission" date="2020-05" db="EMBL/GenBank/DDBJ databases">
        <title>Mycena genomes resolve the evolution of fungal bioluminescence.</title>
        <authorList>
            <person name="Tsai I.J."/>
        </authorList>
    </citation>
    <scope>NUCLEOTIDE SEQUENCE</scope>
    <source>
        <strain evidence="6">110903Hualien_Pintung</strain>
    </source>
</reference>
<dbReference type="GO" id="GO:0005763">
    <property type="term" value="C:mitochondrial small ribosomal subunit"/>
    <property type="evidence" value="ECO:0007669"/>
    <property type="project" value="TreeGrafter"/>
</dbReference>
<evidence type="ECO:0000256" key="1">
    <source>
        <dbReference type="ARBA" id="ARBA00005589"/>
    </source>
</evidence>
<dbReference type="GO" id="GO:0003735">
    <property type="term" value="F:structural constituent of ribosome"/>
    <property type="evidence" value="ECO:0007669"/>
    <property type="project" value="InterPro"/>
</dbReference>
<evidence type="ECO:0000313" key="7">
    <source>
        <dbReference type="Proteomes" id="UP000613580"/>
    </source>
</evidence>
<organism evidence="6 7">
    <name type="scientific">Mycena chlorophos</name>
    <name type="common">Agaric fungus</name>
    <name type="synonym">Agaricus chlorophos</name>
    <dbReference type="NCBI Taxonomy" id="658473"/>
    <lineage>
        <taxon>Eukaryota</taxon>
        <taxon>Fungi</taxon>
        <taxon>Dikarya</taxon>
        <taxon>Basidiomycota</taxon>
        <taxon>Agaricomycotina</taxon>
        <taxon>Agaricomycetes</taxon>
        <taxon>Agaricomycetidae</taxon>
        <taxon>Agaricales</taxon>
        <taxon>Marasmiineae</taxon>
        <taxon>Mycenaceae</taxon>
        <taxon>Mycena</taxon>
    </lineage>
</organism>
<dbReference type="InterPro" id="IPR001648">
    <property type="entry name" value="Ribosomal_bS18"/>
</dbReference>
<dbReference type="EMBL" id="JACAZE010000022">
    <property type="protein sequence ID" value="KAF7292361.1"/>
    <property type="molecule type" value="Genomic_DNA"/>
</dbReference>
<evidence type="ECO:0000256" key="3">
    <source>
        <dbReference type="ARBA" id="ARBA00023274"/>
    </source>
</evidence>
<keyword evidence="3 5" id="KW-0687">Ribonucleoprotein</keyword>
<dbReference type="PANTHER" id="PTHR13479">
    <property type="entry name" value="30S RIBOSOMAL PROTEIN S18"/>
    <property type="match status" value="1"/>
</dbReference>
<dbReference type="InterPro" id="IPR036870">
    <property type="entry name" value="Ribosomal_bS18_sf"/>
</dbReference>
<gene>
    <name evidence="6" type="ORF">HMN09_01220200</name>
</gene>
<dbReference type="NCBIfam" id="TIGR00165">
    <property type="entry name" value="S18"/>
    <property type="match status" value="1"/>
</dbReference>